<gene>
    <name evidence="7" type="primary">yiaD_3</name>
    <name evidence="7" type="ORF">NIG5292_01818</name>
</gene>
<dbReference type="Pfam" id="PF13488">
    <property type="entry name" value="Gly-zipper_Omp"/>
    <property type="match status" value="1"/>
</dbReference>
<dbReference type="AlphaFoldDB" id="A0A0U1NM24"/>
<evidence type="ECO:0000256" key="3">
    <source>
        <dbReference type="ARBA" id="ARBA00023237"/>
    </source>
</evidence>
<dbReference type="InterPro" id="IPR039567">
    <property type="entry name" value="Gly-zipper"/>
</dbReference>
<dbReference type="Pfam" id="PF00691">
    <property type="entry name" value="OmpA"/>
    <property type="match status" value="1"/>
</dbReference>
<dbReference type="InterPro" id="IPR006664">
    <property type="entry name" value="OMP_bac"/>
</dbReference>
<feature type="chain" id="PRO_5006712148" evidence="5">
    <location>
        <begin position="22"/>
        <end position="223"/>
    </location>
</feature>
<dbReference type="GO" id="GO:0009279">
    <property type="term" value="C:cell outer membrane"/>
    <property type="evidence" value="ECO:0007669"/>
    <property type="project" value="UniProtKB-SubCell"/>
</dbReference>
<comment type="subcellular location">
    <subcellularLocation>
        <location evidence="1">Cell outer membrane</location>
    </subcellularLocation>
</comment>
<dbReference type="Gene3D" id="3.30.1330.60">
    <property type="entry name" value="OmpA-like domain"/>
    <property type="match status" value="1"/>
</dbReference>
<dbReference type="EMBL" id="CVQV01000009">
    <property type="protein sequence ID" value="CRK75764.1"/>
    <property type="molecule type" value="Genomic_DNA"/>
</dbReference>
<dbReference type="InterPro" id="IPR006665">
    <property type="entry name" value="OmpA-like"/>
</dbReference>
<keyword evidence="7" id="KW-0449">Lipoprotein</keyword>
<dbReference type="CDD" id="cd07185">
    <property type="entry name" value="OmpA_C-like"/>
    <property type="match status" value="1"/>
</dbReference>
<dbReference type="InterPro" id="IPR050330">
    <property type="entry name" value="Bact_OuterMem_StrucFunc"/>
</dbReference>
<dbReference type="OrthoDB" id="9782229at2"/>
<evidence type="ECO:0000313" key="7">
    <source>
        <dbReference type="EMBL" id="CRK75764.1"/>
    </source>
</evidence>
<dbReference type="PRINTS" id="PR01023">
    <property type="entry name" value="NAFLGMOTY"/>
</dbReference>
<dbReference type="PANTHER" id="PTHR30329">
    <property type="entry name" value="STATOR ELEMENT OF FLAGELLAR MOTOR COMPLEX"/>
    <property type="match status" value="1"/>
</dbReference>
<organism evidence="7 8">
    <name type="scientific">Nereida ignava</name>
    <dbReference type="NCBI Taxonomy" id="282199"/>
    <lineage>
        <taxon>Bacteria</taxon>
        <taxon>Pseudomonadati</taxon>
        <taxon>Pseudomonadota</taxon>
        <taxon>Alphaproteobacteria</taxon>
        <taxon>Rhodobacterales</taxon>
        <taxon>Roseobacteraceae</taxon>
        <taxon>Nereida</taxon>
    </lineage>
</organism>
<dbReference type="STRING" id="282199.GCA_001049735_01817"/>
<evidence type="ECO:0000313" key="8">
    <source>
        <dbReference type="Proteomes" id="UP000048949"/>
    </source>
</evidence>
<keyword evidence="5" id="KW-0732">Signal</keyword>
<evidence type="ECO:0000256" key="1">
    <source>
        <dbReference type="ARBA" id="ARBA00004442"/>
    </source>
</evidence>
<dbReference type="PANTHER" id="PTHR30329:SF21">
    <property type="entry name" value="LIPOPROTEIN YIAD-RELATED"/>
    <property type="match status" value="1"/>
</dbReference>
<dbReference type="PRINTS" id="PR01021">
    <property type="entry name" value="OMPADOMAIN"/>
</dbReference>
<dbReference type="PROSITE" id="PS51123">
    <property type="entry name" value="OMPA_2"/>
    <property type="match status" value="1"/>
</dbReference>
<evidence type="ECO:0000256" key="2">
    <source>
        <dbReference type="ARBA" id="ARBA00023136"/>
    </source>
</evidence>
<reference evidence="7 8" key="1">
    <citation type="submission" date="2015-04" db="EMBL/GenBank/DDBJ databases">
        <authorList>
            <person name="Syromyatnikov M.Y."/>
            <person name="Popov V.N."/>
        </authorList>
    </citation>
    <scope>NUCLEOTIDE SEQUENCE [LARGE SCALE GENOMIC DNA]</scope>
    <source>
        <strain evidence="7 8">CECT 5292</strain>
    </source>
</reference>
<keyword evidence="2 4" id="KW-0472">Membrane</keyword>
<sequence length="223" mass="23473">MFLKKTLLISTIAALSLSACTEFEGVASPDDPNRRTKNGAVIGALAGAATGLIKGDTSSQRREQAVVGALIGAGVGGAIGARLDRQAQDLRDDFSSSGITIENTGSELIVTMPQDVLFGTDSADVRADLKRDLRALAGNLQSYPDSTIDIYGHTDDTGSEEYNANLSTRRAQAVASVLMDAGVAPRRLRALGQGETSPIATNETPQGRAKNRRVEFIIRPTDA</sequence>
<accession>A0A0U1NM24</accession>
<feature type="domain" description="OmpA-like" evidence="6">
    <location>
        <begin position="105"/>
        <end position="222"/>
    </location>
</feature>
<evidence type="ECO:0000259" key="6">
    <source>
        <dbReference type="PROSITE" id="PS51123"/>
    </source>
</evidence>
<dbReference type="SUPFAM" id="SSF103088">
    <property type="entry name" value="OmpA-like"/>
    <property type="match status" value="1"/>
</dbReference>
<dbReference type="RefSeq" id="WP_048599185.1">
    <property type="nucleotide sequence ID" value="NZ_CBFHGK010000004.1"/>
</dbReference>
<evidence type="ECO:0000256" key="5">
    <source>
        <dbReference type="SAM" id="SignalP"/>
    </source>
</evidence>
<dbReference type="InterPro" id="IPR036737">
    <property type="entry name" value="OmpA-like_sf"/>
</dbReference>
<evidence type="ECO:0000256" key="4">
    <source>
        <dbReference type="PROSITE-ProRule" id="PRU00473"/>
    </source>
</evidence>
<keyword evidence="8" id="KW-1185">Reference proteome</keyword>
<protein>
    <submittedName>
        <fullName evidence="7">Inner membrane lipoprotein YiaD</fullName>
    </submittedName>
</protein>
<feature type="signal peptide" evidence="5">
    <location>
        <begin position="1"/>
        <end position="21"/>
    </location>
</feature>
<name>A0A0U1NM24_9RHOB</name>
<dbReference type="Proteomes" id="UP000048949">
    <property type="component" value="Unassembled WGS sequence"/>
</dbReference>
<dbReference type="PROSITE" id="PS51257">
    <property type="entry name" value="PROKAR_LIPOPROTEIN"/>
    <property type="match status" value="1"/>
</dbReference>
<keyword evidence="3" id="KW-0998">Cell outer membrane</keyword>
<proteinExistence type="predicted"/>